<dbReference type="RefSeq" id="WP_206717219.1">
    <property type="nucleotide sequence ID" value="NZ_CP071091.1"/>
</dbReference>
<evidence type="ECO:0000313" key="8">
    <source>
        <dbReference type="Proteomes" id="UP000663090"/>
    </source>
</evidence>
<keyword evidence="5" id="KW-0802">TPR repeat</keyword>
<keyword evidence="8" id="KW-1185">Reference proteome</keyword>
<sequence length="679" mass="75069">MALQPGDKFGRYELVSWLGRGGMAETWRARWRGDAGVTKSVLIKRVLPEFDSDEALVSMFINEARISASLSHGNIAQVFDFGRVEGQYYLAMELVDGQPLHRVLKRAATTGLPRLPIPLATYIALEMCRGLHYAHTRLDDKGAPLSIVHRDISPDNVLISYEGQVKIVDFGIAKARMARNFKTEPGVVKGKYLFFSPEQARGHEVDARTDVWATGLVLYEMLCGQPPVTGSQASVMMRLANGEFPSPRKVRGELPVELDALVMRALSVDLNKRYESANAFADALAGFLYSFAPRFSTMNVAYLVRELFRADMVAEGRELAVPQAFVDELAMWRAGGAPEASKRAPTQEEIARVTTEPRGVRKLQTPAARKMLPPSTARLPVPVAEQPDVEPHTAKAMGLREGGLKWVVVLASALVLVGGVVVYHEDPGGAPAVTEKGKQVEMSPVTPILSATPESRPESDLRQARALFDKGLFARAVALTESCLTAEPDHPDCLMISGASLARLDRFEEAVQQYQRFIEKHADHPHASTVRTMRDEYARRIPSPSPPAVEPKLPVVSAPPVEVADPPVEAARRPTPARPVVIDAQREARSSVLVSSAQRLIKMNKYTEARRAAEKCKAEFPDEADCYLLLGITSARLNMLEEGARYYRRFLELAPANHPYRRGVEDQLKYYDASTRTIR</sequence>
<dbReference type="PROSITE" id="PS50005">
    <property type="entry name" value="TPR"/>
    <property type="match status" value="1"/>
</dbReference>
<keyword evidence="4" id="KW-0067">ATP-binding</keyword>
<dbReference type="PROSITE" id="PS00109">
    <property type="entry name" value="PROTEIN_KINASE_TYR"/>
    <property type="match status" value="1"/>
</dbReference>
<dbReference type="Gene3D" id="1.25.40.10">
    <property type="entry name" value="Tetratricopeptide repeat domain"/>
    <property type="match status" value="2"/>
</dbReference>
<evidence type="ECO:0000256" key="3">
    <source>
        <dbReference type="ARBA" id="ARBA00022777"/>
    </source>
</evidence>
<name>A0ABX7NAK4_9BACT</name>
<dbReference type="CDD" id="cd14014">
    <property type="entry name" value="STKc_PknB_like"/>
    <property type="match status" value="1"/>
</dbReference>
<reference evidence="7 8" key="1">
    <citation type="submission" date="2021-02" db="EMBL/GenBank/DDBJ databases">
        <title>De Novo genome assembly of isolated myxobacteria.</title>
        <authorList>
            <person name="Stevens D.C."/>
        </authorList>
    </citation>
    <scope>NUCLEOTIDE SEQUENCE [LARGE SCALE GENOMIC DNA]</scope>
    <source>
        <strain evidence="7 8">SCHIC003</strain>
    </source>
</reference>
<accession>A0ABX7NAK4</accession>
<evidence type="ECO:0000256" key="1">
    <source>
        <dbReference type="ARBA" id="ARBA00022679"/>
    </source>
</evidence>
<evidence type="ECO:0000256" key="4">
    <source>
        <dbReference type="ARBA" id="ARBA00022840"/>
    </source>
</evidence>
<dbReference type="InterPro" id="IPR011009">
    <property type="entry name" value="Kinase-like_dom_sf"/>
</dbReference>
<dbReference type="SMART" id="SM00028">
    <property type="entry name" value="TPR"/>
    <property type="match status" value="3"/>
</dbReference>
<dbReference type="InterPro" id="IPR019734">
    <property type="entry name" value="TPR_rpt"/>
</dbReference>
<feature type="domain" description="Protein kinase" evidence="6">
    <location>
        <begin position="12"/>
        <end position="288"/>
    </location>
</feature>
<dbReference type="EMBL" id="CP071091">
    <property type="protein sequence ID" value="QSQ15516.1"/>
    <property type="molecule type" value="Genomic_DNA"/>
</dbReference>
<dbReference type="Pfam" id="PF13432">
    <property type="entry name" value="TPR_16"/>
    <property type="match status" value="2"/>
</dbReference>
<dbReference type="InterPro" id="IPR000719">
    <property type="entry name" value="Prot_kinase_dom"/>
</dbReference>
<evidence type="ECO:0000259" key="6">
    <source>
        <dbReference type="PROSITE" id="PS50011"/>
    </source>
</evidence>
<evidence type="ECO:0000256" key="5">
    <source>
        <dbReference type="PROSITE-ProRule" id="PRU00339"/>
    </source>
</evidence>
<evidence type="ECO:0000313" key="7">
    <source>
        <dbReference type="EMBL" id="QSQ15516.1"/>
    </source>
</evidence>
<keyword evidence="3 7" id="KW-0418">Kinase</keyword>
<protein>
    <submittedName>
        <fullName evidence="7">Protein kinase</fullName>
    </submittedName>
</protein>
<keyword evidence="1" id="KW-0808">Transferase</keyword>
<dbReference type="GO" id="GO:0016301">
    <property type="term" value="F:kinase activity"/>
    <property type="evidence" value="ECO:0007669"/>
    <property type="project" value="UniProtKB-KW"/>
</dbReference>
<dbReference type="Pfam" id="PF00069">
    <property type="entry name" value="Pkinase"/>
    <property type="match status" value="1"/>
</dbReference>
<dbReference type="Gene3D" id="1.10.510.10">
    <property type="entry name" value="Transferase(Phosphotransferase) domain 1"/>
    <property type="match status" value="1"/>
</dbReference>
<evidence type="ECO:0000256" key="2">
    <source>
        <dbReference type="ARBA" id="ARBA00022741"/>
    </source>
</evidence>
<dbReference type="SUPFAM" id="SSF48452">
    <property type="entry name" value="TPR-like"/>
    <property type="match status" value="1"/>
</dbReference>
<proteinExistence type="predicted"/>
<dbReference type="PROSITE" id="PS50011">
    <property type="entry name" value="PROTEIN_KINASE_DOM"/>
    <property type="match status" value="1"/>
</dbReference>
<organism evidence="7 8">
    <name type="scientific">Myxococcus landrumensis</name>
    <dbReference type="NCBI Taxonomy" id="2813577"/>
    <lineage>
        <taxon>Bacteria</taxon>
        <taxon>Pseudomonadati</taxon>
        <taxon>Myxococcota</taxon>
        <taxon>Myxococcia</taxon>
        <taxon>Myxococcales</taxon>
        <taxon>Cystobacterineae</taxon>
        <taxon>Myxococcaceae</taxon>
        <taxon>Myxococcus</taxon>
    </lineage>
</organism>
<dbReference type="InterPro" id="IPR011990">
    <property type="entry name" value="TPR-like_helical_dom_sf"/>
</dbReference>
<dbReference type="PANTHER" id="PTHR43289">
    <property type="entry name" value="MITOGEN-ACTIVATED PROTEIN KINASE KINASE KINASE 20-RELATED"/>
    <property type="match status" value="1"/>
</dbReference>
<feature type="repeat" description="TPR" evidence="5">
    <location>
        <begin position="624"/>
        <end position="657"/>
    </location>
</feature>
<gene>
    <name evidence="7" type="ORF">JY572_05435</name>
</gene>
<dbReference type="Gene3D" id="3.30.200.20">
    <property type="entry name" value="Phosphorylase Kinase, domain 1"/>
    <property type="match status" value="1"/>
</dbReference>
<dbReference type="Proteomes" id="UP000663090">
    <property type="component" value="Chromosome"/>
</dbReference>
<dbReference type="SUPFAM" id="SSF56112">
    <property type="entry name" value="Protein kinase-like (PK-like)"/>
    <property type="match status" value="1"/>
</dbReference>
<dbReference type="PANTHER" id="PTHR43289:SF6">
    <property type="entry name" value="SERINE_THREONINE-PROTEIN KINASE NEKL-3"/>
    <property type="match status" value="1"/>
</dbReference>
<keyword evidence="2" id="KW-0547">Nucleotide-binding</keyword>
<dbReference type="InterPro" id="IPR008266">
    <property type="entry name" value="Tyr_kinase_AS"/>
</dbReference>